<evidence type="ECO:0000313" key="1">
    <source>
        <dbReference type="EMBL" id="SVB33552.1"/>
    </source>
</evidence>
<proteinExistence type="predicted"/>
<accession>A0A382D675</accession>
<reference evidence="1" key="1">
    <citation type="submission" date="2018-05" db="EMBL/GenBank/DDBJ databases">
        <authorList>
            <person name="Lanie J.A."/>
            <person name="Ng W.-L."/>
            <person name="Kazmierczak K.M."/>
            <person name="Andrzejewski T.M."/>
            <person name="Davidsen T.M."/>
            <person name="Wayne K.J."/>
            <person name="Tettelin H."/>
            <person name="Glass J.I."/>
            <person name="Rusch D."/>
            <person name="Podicherti R."/>
            <person name="Tsui H.-C.T."/>
            <person name="Winkler M.E."/>
        </authorList>
    </citation>
    <scope>NUCLEOTIDE SEQUENCE</scope>
</reference>
<sequence>IPLKQEYQLVPEVFVTLQECQGSSCQTVEVSIDTSVLVPSYNTSSTVPISSSSPSSTIPELGTTEAVPARIESLTCDDQQLTAGRGTICRAEVSGDVDWIGWFSYANSTTPSTWPSESWSRDQAEISLENALVQQLGFGKEGDHEVLLQVCTGADPWAPRSICVEGTVALSVGPETLADKVRGNWGGGCEGEGNEMLTVAPIAPNQLDFIIPLGDVNGGHPTPVSHQYWNPRMDLLAEVRSPTGGNIVSLFNRGTAVAEGSYGGATGQDYEVQYVIEVSCDFFLILDHVLAVPERIRTALGYQRGLTTRIPVLPGEVLGHHPDGHKVDVAIVDIARGEVDGLYDGEVFKFFLRDSFEYFDEPLRSSLEEMSLQALAPRGGTFLYNVDGTAQGSWFQEGTNGYAGNPDSRISSYFGGHMSLVSDNIDSSQLRVAIGDGFEGHETARVWGVTGDPPRFDTVTPATGPVSYELREVLPCDGSSFDDAIGRAKVILCSFGTRGTLLIEMLDDQSIRVEAFLGGSPVSGPAFTENARVYVRLGRPASEIR</sequence>
<protein>
    <submittedName>
        <fullName evidence="1">Uncharacterized protein</fullName>
    </submittedName>
</protein>
<name>A0A382D675_9ZZZZ</name>
<organism evidence="1">
    <name type="scientific">marine metagenome</name>
    <dbReference type="NCBI Taxonomy" id="408172"/>
    <lineage>
        <taxon>unclassified sequences</taxon>
        <taxon>metagenomes</taxon>
        <taxon>ecological metagenomes</taxon>
    </lineage>
</organism>
<feature type="non-terminal residue" evidence="1">
    <location>
        <position position="1"/>
    </location>
</feature>
<dbReference type="AlphaFoldDB" id="A0A382D675"/>
<gene>
    <name evidence="1" type="ORF">METZ01_LOCUS186406</name>
</gene>
<dbReference type="EMBL" id="UINC01037690">
    <property type="protein sequence ID" value="SVB33552.1"/>
    <property type="molecule type" value="Genomic_DNA"/>
</dbReference>